<evidence type="ECO:0000256" key="2">
    <source>
        <dbReference type="ARBA" id="ARBA00022692"/>
    </source>
</evidence>
<dbReference type="SUPFAM" id="SSF48317">
    <property type="entry name" value="Acid phosphatase/Vanadium-dependent haloperoxidase"/>
    <property type="match status" value="1"/>
</dbReference>
<feature type="domain" description="Phosphatidic acid phosphatase type 2/haloperoxidase" evidence="7">
    <location>
        <begin position="56"/>
        <end position="177"/>
    </location>
</feature>
<dbReference type="AlphaFoldDB" id="A0A5C3QP83"/>
<evidence type="ECO:0000256" key="6">
    <source>
        <dbReference type="SAM" id="Phobius"/>
    </source>
</evidence>
<dbReference type="PANTHER" id="PTHR14969:SF13">
    <property type="entry name" value="AT30094P"/>
    <property type="match status" value="1"/>
</dbReference>
<sequence length="244" mass="27226">MGATSTDASLMKASLDLTHVLYDDDSFTSWALAMVTLSPILLMASYASLAVQTREILVINMWAGQLASETFNFVLKQIFKEPRPDTALGEGYGFPSSHSQWMGYFASFLMFHLLYQHRFTPSGYGTTIDRLWLAIVCAGLASWAGAVAYSRFALGYHAPHQVGWGALIGVLLGSGWYYVTEVVPRAKSPSGAIVVEWVKALRGWEVDNALSRWVGVRDGWAVWADGGREAEWREWRRLYDRKSA</sequence>
<keyword evidence="4 6" id="KW-1133">Transmembrane helix</keyword>
<gene>
    <name evidence="8" type="ORF">BDV98DRAFT_547702</name>
</gene>
<dbReference type="GO" id="GO:0042392">
    <property type="term" value="F:sphingosine-1-phosphate phosphatase activity"/>
    <property type="evidence" value="ECO:0007669"/>
    <property type="project" value="TreeGrafter"/>
</dbReference>
<evidence type="ECO:0000256" key="5">
    <source>
        <dbReference type="ARBA" id="ARBA00023136"/>
    </source>
</evidence>
<keyword evidence="9" id="KW-1185">Reference proteome</keyword>
<organism evidence="8 9">
    <name type="scientific">Pterulicium gracile</name>
    <dbReference type="NCBI Taxonomy" id="1884261"/>
    <lineage>
        <taxon>Eukaryota</taxon>
        <taxon>Fungi</taxon>
        <taxon>Dikarya</taxon>
        <taxon>Basidiomycota</taxon>
        <taxon>Agaricomycotina</taxon>
        <taxon>Agaricomycetes</taxon>
        <taxon>Agaricomycetidae</taxon>
        <taxon>Agaricales</taxon>
        <taxon>Pleurotineae</taxon>
        <taxon>Pterulaceae</taxon>
        <taxon>Pterulicium</taxon>
    </lineage>
</organism>
<dbReference type="GO" id="GO:0016020">
    <property type="term" value="C:membrane"/>
    <property type="evidence" value="ECO:0007669"/>
    <property type="project" value="UniProtKB-SubCell"/>
</dbReference>
<keyword evidence="3" id="KW-0378">Hydrolase</keyword>
<keyword evidence="2 6" id="KW-0812">Transmembrane</keyword>
<dbReference type="STRING" id="1884261.A0A5C3QP83"/>
<name>A0A5C3QP83_9AGAR</name>
<evidence type="ECO:0000256" key="1">
    <source>
        <dbReference type="ARBA" id="ARBA00004141"/>
    </source>
</evidence>
<comment type="subcellular location">
    <subcellularLocation>
        <location evidence="1">Membrane</location>
        <topology evidence="1">Multi-pass membrane protein</topology>
    </subcellularLocation>
</comment>
<feature type="transmembrane region" description="Helical" evidence="6">
    <location>
        <begin position="30"/>
        <end position="51"/>
    </location>
</feature>
<dbReference type="EMBL" id="ML178823">
    <property type="protein sequence ID" value="TFL02109.1"/>
    <property type="molecule type" value="Genomic_DNA"/>
</dbReference>
<evidence type="ECO:0000259" key="7">
    <source>
        <dbReference type="SMART" id="SM00014"/>
    </source>
</evidence>
<protein>
    <submittedName>
        <fullName evidence="8">PAP2-domain-containing protein</fullName>
    </submittedName>
</protein>
<dbReference type="Pfam" id="PF01569">
    <property type="entry name" value="PAP2"/>
    <property type="match status" value="1"/>
</dbReference>
<dbReference type="InterPro" id="IPR000326">
    <property type="entry name" value="PAP2/HPO"/>
</dbReference>
<dbReference type="SMART" id="SM00014">
    <property type="entry name" value="acidPPc"/>
    <property type="match status" value="1"/>
</dbReference>
<proteinExistence type="predicted"/>
<dbReference type="InterPro" id="IPR039667">
    <property type="entry name" value="Dolichyldiphosphatase_PAP2"/>
</dbReference>
<evidence type="ECO:0000256" key="3">
    <source>
        <dbReference type="ARBA" id="ARBA00022801"/>
    </source>
</evidence>
<dbReference type="UniPathway" id="UPA00378"/>
<feature type="transmembrane region" description="Helical" evidence="6">
    <location>
        <begin position="131"/>
        <end position="150"/>
    </location>
</feature>
<evidence type="ECO:0000313" key="8">
    <source>
        <dbReference type="EMBL" id="TFL02109.1"/>
    </source>
</evidence>
<dbReference type="PANTHER" id="PTHR14969">
    <property type="entry name" value="SPHINGOSINE-1-PHOSPHATE PHOSPHOHYDROLASE"/>
    <property type="match status" value="1"/>
</dbReference>
<dbReference type="OrthoDB" id="302705at2759"/>
<dbReference type="Proteomes" id="UP000305067">
    <property type="component" value="Unassembled WGS sequence"/>
</dbReference>
<dbReference type="InterPro" id="IPR036938">
    <property type="entry name" value="PAP2/HPO_sf"/>
</dbReference>
<feature type="transmembrane region" description="Helical" evidence="6">
    <location>
        <begin position="162"/>
        <end position="179"/>
    </location>
</feature>
<dbReference type="CDD" id="cd03382">
    <property type="entry name" value="PAP2_dolichyldiphosphatase"/>
    <property type="match status" value="1"/>
</dbReference>
<accession>A0A5C3QP83</accession>
<dbReference type="Gene3D" id="1.20.144.10">
    <property type="entry name" value="Phosphatidic acid phosphatase type 2/haloperoxidase"/>
    <property type="match status" value="1"/>
</dbReference>
<keyword evidence="5 6" id="KW-0472">Membrane</keyword>
<reference evidence="8 9" key="1">
    <citation type="journal article" date="2019" name="Nat. Ecol. Evol.">
        <title>Megaphylogeny resolves global patterns of mushroom evolution.</title>
        <authorList>
            <person name="Varga T."/>
            <person name="Krizsan K."/>
            <person name="Foldi C."/>
            <person name="Dima B."/>
            <person name="Sanchez-Garcia M."/>
            <person name="Sanchez-Ramirez S."/>
            <person name="Szollosi G.J."/>
            <person name="Szarkandi J.G."/>
            <person name="Papp V."/>
            <person name="Albert L."/>
            <person name="Andreopoulos W."/>
            <person name="Angelini C."/>
            <person name="Antonin V."/>
            <person name="Barry K.W."/>
            <person name="Bougher N.L."/>
            <person name="Buchanan P."/>
            <person name="Buyck B."/>
            <person name="Bense V."/>
            <person name="Catcheside P."/>
            <person name="Chovatia M."/>
            <person name="Cooper J."/>
            <person name="Damon W."/>
            <person name="Desjardin D."/>
            <person name="Finy P."/>
            <person name="Geml J."/>
            <person name="Haridas S."/>
            <person name="Hughes K."/>
            <person name="Justo A."/>
            <person name="Karasinski D."/>
            <person name="Kautmanova I."/>
            <person name="Kiss B."/>
            <person name="Kocsube S."/>
            <person name="Kotiranta H."/>
            <person name="LaButti K.M."/>
            <person name="Lechner B.E."/>
            <person name="Liimatainen K."/>
            <person name="Lipzen A."/>
            <person name="Lukacs Z."/>
            <person name="Mihaltcheva S."/>
            <person name="Morgado L.N."/>
            <person name="Niskanen T."/>
            <person name="Noordeloos M.E."/>
            <person name="Ohm R.A."/>
            <person name="Ortiz-Santana B."/>
            <person name="Ovrebo C."/>
            <person name="Racz N."/>
            <person name="Riley R."/>
            <person name="Savchenko A."/>
            <person name="Shiryaev A."/>
            <person name="Soop K."/>
            <person name="Spirin V."/>
            <person name="Szebenyi C."/>
            <person name="Tomsovsky M."/>
            <person name="Tulloss R.E."/>
            <person name="Uehling J."/>
            <person name="Grigoriev I.V."/>
            <person name="Vagvolgyi C."/>
            <person name="Papp T."/>
            <person name="Martin F.M."/>
            <person name="Miettinen O."/>
            <person name="Hibbett D.S."/>
            <person name="Nagy L.G."/>
        </authorList>
    </citation>
    <scope>NUCLEOTIDE SEQUENCE [LARGE SCALE GENOMIC DNA]</scope>
    <source>
        <strain evidence="8 9">CBS 309.79</strain>
    </source>
</reference>
<evidence type="ECO:0000256" key="4">
    <source>
        <dbReference type="ARBA" id="ARBA00022989"/>
    </source>
</evidence>
<evidence type="ECO:0000313" key="9">
    <source>
        <dbReference type="Proteomes" id="UP000305067"/>
    </source>
</evidence>